<evidence type="ECO:0000313" key="2">
    <source>
        <dbReference type="EMBL" id="EME43749.1"/>
    </source>
</evidence>
<dbReference type="Proteomes" id="UP000016933">
    <property type="component" value="Unassembled WGS sequence"/>
</dbReference>
<reference evidence="3" key="1">
    <citation type="journal article" date="2012" name="PLoS Genet.">
        <title>The genomes of the fungal plant pathogens Cladosporium fulvum and Dothistroma septosporum reveal adaptation to different hosts and lifestyles but also signatures of common ancestry.</title>
        <authorList>
            <person name="de Wit P.J.G.M."/>
            <person name="van der Burgt A."/>
            <person name="Oekmen B."/>
            <person name="Stergiopoulos I."/>
            <person name="Abd-Elsalam K.A."/>
            <person name="Aerts A.L."/>
            <person name="Bahkali A.H."/>
            <person name="Beenen H.G."/>
            <person name="Chettri P."/>
            <person name="Cox M.P."/>
            <person name="Datema E."/>
            <person name="de Vries R.P."/>
            <person name="Dhillon B."/>
            <person name="Ganley A.R."/>
            <person name="Griffiths S.A."/>
            <person name="Guo Y."/>
            <person name="Hamelin R.C."/>
            <person name="Henrissat B."/>
            <person name="Kabir M.S."/>
            <person name="Jashni M.K."/>
            <person name="Kema G."/>
            <person name="Klaubauf S."/>
            <person name="Lapidus A."/>
            <person name="Levasseur A."/>
            <person name="Lindquist E."/>
            <person name="Mehrabi R."/>
            <person name="Ohm R.A."/>
            <person name="Owen T.J."/>
            <person name="Salamov A."/>
            <person name="Schwelm A."/>
            <person name="Schijlen E."/>
            <person name="Sun H."/>
            <person name="van den Burg H.A."/>
            <person name="van Ham R.C.H.J."/>
            <person name="Zhang S."/>
            <person name="Goodwin S.B."/>
            <person name="Grigoriev I.V."/>
            <person name="Collemare J."/>
            <person name="Bradshaw R.E."/>
        </authorList>
    </citation>
    <scope>NUCLEOTIDE SEQUENCE [LARGE SCALE GENOMIC DNA]</scope>
    <source>
        <strain evidence="3">NZE10 / CBS 128990</strain>
    </source>
</reference>
<dbReference type="AlphaFoldDB" id="N1PMV2"/>
<evidence type="ECO:0000313" key="3">
    <source>
        <dbReference type="Proteomes" id="UP000016933"/>
    </source>
</evidence>
<dbReference type="OrthoDB" id="10618944at2759"/>
<accession>N1PMV2</accession>
<feature type="region of interest" description="Disordered" evidence="1">
    <location>
        <begin position="379"/>
        <end position="454"/>
    </location>
</feature>
<sequence>MSAYSARLTNRKVTKLVSDLLKELRKKYPAEEFPVAHEQDPKNTLDKQYLAIEAKNIIIAAITADCYSLGLTKNKTIGLPDPADCEAGFQISLEAWWPEGSDDGGVVGLAADKQANVLADVAFTRLMYLANKNLPRADANRLKDLADANDESLFLEQTGPQPLSELEATLPAPAKVSKDFRLSSDWPGYPSAGTVTNEVSNLGQAQYSITADIIFETIKVEVAKAKTKASKAYVRTDNEDARALATDIDAQPIYFPIITAFISLPGNKLCKRAGKNVLDMAHSFAQYVQDEENNFNQAYYGDGPALFSRKLAEIPAEDLGAFYVVASKQYSATKVAEEIAAGGEDLDDGATVNSAATPSLADSASLLGDGDELDTEFQVAPNIDPPARRARGRIGRGNTDRRSAAAVPSDSDEEIEEAGAGSAKATGKRGREDDSDEDSDIAESSSKAAKKNKK</sequence>
<organism evidence="2 3">
    <name type="scientific">Dothistroma septosporum (strain NZE10 / CBS 128990)</name>
    <name type="common">Red band needle blight fungus</name>
    <name type="synonym">Mycosphaerella pini</name>
    <dbReference type="NCBI Taxonomy" id="675120"/>
    <lineage>
        <taxon>Eukaryota</taxon>
        <taxon>Fungi</taxon>
        <taxon>Dikarya</taxon>
        <taxon>Ascomycota</taxon>
        <taxon>Pezizomycotina</taxon>
        <taxon>Dothideomycetes</taxon>
        <taxon>Dothideomycetidae</taxon>
        <taxon>Mycosphaerellales</taxon>
        <taxon>Mycosphaerellaceae</taxon>
        <taxon>Dothistroma</taxon>
    </lineage>
</organism>
<dbReference type="OMA" id="ISLEAWW"/>
<keyword evidence="3" id="KW-1185">Reference proteome</keyword>
<evidence type="ECO:0000256" key="1">
    <source>
        <dbReference type="SAM" id="MobiDB-lite"/>
    </source>
</evidence>
<dbReference type="HOGENOM" id="CLU_602727_0_0_1"/>
<protein>
    <submittedName>
        <fullName evidence="2">Uncharacterized protein</fullName>
    </submittedName>
</protein>
<dbReference type="eggNOG" id="ENOG502TIFF">
    <property type="taxonomic scope" value="Eukaryota"/>
</dbReference>
<reference evidence="2 3" key="2">
    <citation type="journal article" date="2012" name="PLoS Pathog.">
        <title>Diverse lifestyles and strategies of plant pathogenesis encoded in the genomes of eighteen Dothideomycetes fungi.</title>
        <authorList>
            <person name="Ohm R.A."/>
            <person name="Feau N."/>
            <person name="Henrissat B."/>
            <person name="Schoch C.L."/>
            <person name="Horwitz B.A."/>
            <person name="Barry K.W."/>
            <person name="Condon B.J."/>
            <person name="Copeland A.C."/>
            <person name="Dhillon B."/>
            <person name="Glaser F."/>
            <person name="Hesse C.N."/>
            <person name="Kosti I."/>
            <person name="LaButti K."/>
            <person name="Lindquist E.A."/>
            <person name="Lucas S."/>
            <person name="Salamov A.A."/>
            <person name="Bradshaw R.E."/>
            <person name="Ciuffetti L."/>
            <person name="Hamelin R.C."/>
            <person name="Kema G.H.J."/>
            <person name="Lawrence C."/>
            <person name="Scott J.A."/>
            <person name="Spatafora J.W."/>
            <person name="Turgeon B.G."/>
            <person name="de Wit P.J.G.M."/>
            <person name="Zhong S."/>
            <person name="Goodwin S.B."/>
            <person name="Grigoriev I.V."/>
        </authorList>
    </citation>
    <scope>NUCLEOTIDE SEQUENCE [LARGE SCALE GENOMIC DNA]</scope>
    <source>
        <strain evidence="3">NZE10 / CBS 128990</strain>
    </source>
</reference>
<dbReference type="EMBL" id="KB446539">
    <property type="protein sequence ID" value="EME43749.1"/>
    <property type="molecule type" value="Genomic_DNA"/>
</dbReference>
<gene>
    <name evidence="2" type="ORF">DOTSEDRAFT_53059</name>
</gene>
<name>N1PMV2_DOTSN</name>
<proteinExistence type="predicted"/>